<dbReference type="EMBL" id="MTYJ01000246">
    <property type="protein sequence ID" value="OWA51966.1"/>
    <property type="molecule type" value="Genomic_DNA"/>
</dbReference>
<dbReference type="PANTHER" id="PTHR24300">
    <property type="entry name" value="CYTOCHROME P450 508A4-RELATED"/>
    <property type="match status" value="1"/>
</dbReference>
<dbReference type="Proteomes" id="UP000192578">
    <property type="component" value="Unassembled WGS sequence"/>
</dbReference>
<accession>A0A9X6RLT5</accession>
<evidence type="ECO:0000313" key="10">
    <source>
        <dbReference type="EMBL" id="OWA51966.1"/>
    </source>
</evidence>
<dbReference type="GO" id="GO:0006805">
    <property type="term" value="P:xenobiotic metabolic process"/>
    <property type="evidence" value="ECO:0007669"/>
    <property type="project" value="TreeGrafter"/>
</dbReference>
<dbReference type="InterPro" id="IPR002401">
    <property type="entry name" value="Cyt_P450_E_grp-I"/>
</dbReference>
<protein>
    <submittedName>
        <fullName evidence="10">Cytochrome P450 2B19</fullName>
    </submittedName>
</protein>
<dbReference type="GO" id="GO:0008395">
    <property type="term" value="F:steroid hydroxylase activity"/>
    <property type="evidence" value="ECO:0007669"/>
    <property type="project" value="TreeGrafter"/>
</dbReference>
<keyword evidence="5 7" id="KW-0408">Iron</keyword>
<dbReference type="PRINTS" id="PR00385">
    <property type="entry name" value="P450"/>
</dbReference>
<sequence length="494" mass="55084">MELFFLIATVLAIAAAAIYAWSKTGPRNIPPGPQGLPFFGNIFSLGQYPHKVLAEWKDKYGDVMSFKNGHRLMIVLSDPATVRKVFANDVVANRDNQSAIRTDPGTSAELGLVFSEGELWKSHRRFALSTLRDLGMGKNWLEDTIITEVQELCDILRSTKGKAIYPKVQVTNSIANVICALIFGRRFTLDDPKFTRLTALLNELPTGLAADSVVQALPFLMWFPNAVRKRVSAARQSLHSVFAFLREEVVQHTGTVDKQADAPDYLYAYLAECENGSKTGGASSFTEEQLLPSLLDLFGAGTETTSNTTLWAFVYMLANPEIMKKVQLEIDERVGRDRMLRSSDRNLLPYTEAMIMEVQRLGNLATFGLPHRNAEEITIDGFTIPKDSNILANLYSIHTDPRWFKEPFKFDPTRFLDANEKLIKPDGFMPFSTGKRVCLGEALAKMELFLFIANLLRCFTLQLPSGVKSVSLDAAPDSVVNSPVPFQVAFIPRV</sequence>
<dbReference type="OrthoDB" id="1844152at2759"/>
<evidence type="ECO:0000313" key="11">
    <source>
        <dbReference type="Proteomes" id="UP000192578"/>
    </source>
</evidence>
<evidence type="ECO:0000256" key="3">
    <source>
        <dbReference type="ARBA" id="ARBA00022723"/>
    </source>
</evidence>
<dbReference type="GO" id="GO:0006082">
    <property type="term" value="P:organic acid metabolic process"/>
    <property type="evidence" value="ECO:0007669"/>
    <property type="project" value="TreeGrafter"/>
</dbReference>
<dbReference type="AlphaFoldDB" id="A0A9X6RLT5"/>
<dbReference type="FunFam" id="1.10.630.10:FF:000036">
    <property type="entry name" value="CYtochrome P450 family"/>
    <property type="match status" value="1"/>
</dbReference>
<dbReference type="InterPro" id="IPR001128">
    <property type="entry name" value="Cyt_P450"/>
</dbReference>
<dbReference type="GO" id="GO:0005506">
    <property type="term" value="F:iron ion binding"/>
    <property type="evidence" value="ECO:0007669"/>
    <property type="project" value="InterPro"/>
</dbReference>
<keyword evidence="4 8" id="KW-0560">Oxidoreductase</keyword>
<keyword evidence="11" id="KW-1185">Reference proteome</keyword>
<dbReference type="PANTHER" id="PTHR24300:SF397">
    <property type="entry name" value="CYTOCHROME P450 2U1"/>
    <property type="match status" value="1"/>
</dbReference>
<dbReference type="SUPFAM" id="SSF48264">
    <property type="entry name" value="Cytochrome P450"/>
    <property type="match status" value="1"/>
</dbReference>
<dbReference type="GO" id="GO:0020037">
    <property type="term" value="F:heme binding"/>
    <property type="evidence" value="ECO:0007669"/>
    <property type="project" value="InterPro"/>
</dbReference>
<organism evidence="10 11">
    <name type="scientific">Hypsibius exemplaris</name>
    <name type="common">Freshwater tardigrade</name>
    <dbReference type="NCBI Taxonomy" id="2072580"/>
    <lineage>
        <taxon>Eukaryota</taxon>
        <taxon>Metazoa</taxon>
        <taxon>Ecdysozoa</taxon>
        <taxon>Tardigrada</taxon>
        <taxon>Eutardigrada</taxon>
        <taxon>Parachela</taxon>
        <taxon>Hypsibioidea</taxon>
        <taxon>Hypsibiidae</taxon>
        <taxon>Hypsibius</taxon>
    </lineage>
</organism>
<keyword evidence="7 8" id="KW-0349">Heme</keyword>
<keyword evidence="3 7" id="KW-0479">Metal-binding</keyword>
<evidence type="ECO:0000256" key="6">
    <source>
        <dbReference type="ARBA" id="ARBA00023033"/>
    </source>
</evidence>
<name>A0A9X6RLT5_HYPEX</name>
<comment type="similarity">
    <text evidence="2 8">Belongs to the cytochrome P450 family.</text>
</comment>
<dbReference type="GO" id="GO:0005737">
    <property type="term" value="C:cytoplasm"/>
    <property type="evidence" value="ECO:0007669"/>
    <property type="project" value="TreeGrafter"/>
</dbReference>
<dbReference type="PROSITE" id="PS00086">
    <property type="entry name" value="CYTOCHROME_P450"/>
    <property type="match status" value="1"/>
</dbReference>
<evidence type="ECO:0000256" key="4">
    <source>
        <dbReference type="ARBA" id="ARBA00023002"/>
    </source>
</evidence>
<feature type="binding site" description="axial binding residue" evidence="7">
    <location>
        <position position="438"/>
    </location>
    <ligand>
        <name>heme</name>
        <dbReference type="ChEBI" id="CHEBI:30413"/>
    </ligand>
    <ligandPart>
        <name>Fe</name>
        <dbReference type="ChEBI" id="CHEBI:18248"/>
    </ligandPart>
</feature>
<evidence type="ECO:0000256" key="7">
    <source>
        <dbReference type="PIRSR" id="PIRSR602401-1"/>
    </source>
</evidence>
<keyword evidence="6 8" id="KW-0503">Monooxygenase</keyword>
<comment type="caution">
    <text evidence="10">The sequence shown here is derived from an EMBL/GenBank/DDBJ whole genome shotgun (WGS) entry which is preliminary data.</text>
</comment>
<comment type="cofactor">
    <cofactor evidence="1 7">
        <name>heme</name>
        <dbReference type="ChEBI" id="CHEBI:30413"/>
    </cofactor>
</comment>
<evidence type="ECO:0000256" key="2">
    <source>
        <dbReference type="ARBA" id="ARBA00010617"/>
    </source>
</evidence>
<feature type="signal peptide" evidence="9">
    <location>
        <begin position="1"/>
        <end position="20"/>
    </location>
</feature>
<dbReference type="PRINTS" id="PR00463">
    <property type="entry name" value="EP450I"/>
</dbReference>
<dbReference type="GO" id="GO:0016712">
    <property type="term" value="F:oxidoreductase activity, acting on paired donors, with incorporation or reduction of molecular oxygen, reduced flavin or flavoprotein as one donor, and incorporation of one atom of oxygen"/>
    <property type="evidence" value="ECO:0007669"/>
    <property type="project" value="TreeGrafter"/>
</dbReference>
<keyword evidence="9" id="KW-0732">Signal</keyword>
<dbReference type="InterPro" id="IPR017972">
    <property type="entry name" value="Cyt_P450_CS"/>
</dbReference>
<feature type="chain" id="PRO_5040729887" evidence="9">
    <location>
        <begin position="21"/>
        <end position="494"/>
    </location>
</feature>
<dbReference type="Gene3D" id="1.10.630.10">
    <property type="entry name" value="Cytochrome P450"/>
    <property type="match status" value="1"/>
</dbReference>
<evidence type="ECO:0000256" key="5">
    <source>
        <dbReference type="ARBA" id="ARBA00023004"/>
    </source>
</evidence>
<gene>
    <name evidence="10" type="ORF">BV898_16424</name>
</gene>
<evidence type="ECO:0000256" key="9">
    <source>
        <dbReference type="SAM" id="SignalP"/>
    </source>
</evidence>
<dbReference type="InterPro" id="IPR050182">
    <property type="entry name" value="Cytochrome_P450_fam2"/>
</dbReference>
<evidence type="ECO:0000256" key="8">
    <source>
        <dbReference type="RuleBase" id="RU000461"/>
    </source>
</evidence>
<dbReference type="Pfam" id="PF00067">
    <property type="entry name" value="p450"/>
    <property type="match status" value="1"/>
</dbReference>
<dbReference type="InterPro" id="IPR036396">
    <property type="entry name" value="Cyt_P450_sf"/>
</dbReference>
<proteinExistence type="inferred from homology"/>
<reference evidence="11" key="1">
    <citation type="submission" date="2017-01" db="EMBL/GenBank/DDBJ databases">
        <title>Comparative genomics of anhydrobiosis in the tardigrade Hypsibius dujardini.</title>
        <authorList>
            <person name="Yoshida Y."/>
            <person name="Koutsovoulos G."/>
            <person name="Laetsch D."/>
            <person name="Stevens L."/>
            <person name="Kumar S."/>
            <person name="Horikawa D."/>
            <person name="Ishino K."/>
            <person name="Komine S."/>
            <person name="Tomita M."/>
            <person name="Blaxter M."/>
            <person name="Arakawa K."/>
        </authorList>
    </citation>
    <scope>NUCLEOTIDE SEQUENCE [LARGE SCALE GENOMIC DNA]</scope>
    <source>
        <strain evidence="11">Z151</strain>
    </source>
</reference>
<evidence type="ECO:0000256" key="1">
    <source>
        <dbReference type="ARBA" id="ARBA00001971"/>
    </source>
</evidence>